<organism evidence="2">
    <name type="scientific">Oryza sativa subsp. japonica</name>
    <name type="common">Rice</name>
    <dbReference type="NCBI Taxonomy" id="39947"/>
    <lineage>
        <taxon>Eukaryota</taxon>
        <taxon>Viridiplantae</taxon>
        <taxon>Streptophyta</taxon>
        <taxon>Embryophyta</taxon>
        <taxon>Tracheophyta</taxon>
        <taxon>Spermatophyta</taxon>
        <taxon>Magnoliopsida</taxon>
        <taxon>Liliopsida</taxon>
        <taxon>Poales</taxon>
        <taxon>Poaceae</taxon>
        <taxon>BOP clade</taxon>
        <taxon>Oryzoideae</taxon>
        <taxon>Oryzeae</taxon>
        <taxon>Oryzinae</taxon>
        <taxon>Oryza</taxon>
        <taxon>Oryza sativa</taxon>
    </lineage>
</organism>
<evidence type="ECO:0000313" key="3">
    <source>
        <dbReference type="Proteomes" id="UP000000763"/>
    </source>
</evidence>
<sequence>MPAFAAHKIAVDIRILLRLSDSNPPLPLPESSITAAEDILFRLDFETTVGICLCLIRLLLSKI</sequence>
<evidence type="ECO:0000313" key="1">
    <source>
        <dbReference type="EMBL" id="BAD81595.1"/>
    </source>
</evidence>
<reference evidence="3" key="3">
    <citation type="journal article" date="2008" name="Nucleic Acids Res.">
        <title>The rice annotation project database (RAP-DB): 2008 update.</title>
        <authorList>
            <consortium name="The rice annotation project (RAP)"/>
        </authorList>
    </citation>
    <scope>GENOME REANNOTATION</scope>
    <source>
        <strain evidence="3">cv. Nipponbare</strain>
    </source>
</reference>
<dbReference type="EMBL" id="AP003196">
    <property type="protein sequence ID" value="BAD81595.1"/>
    <property type="molecule type" value="Genomic_DNA"/>
</dbReference>
<reference evidence="2" key="1">
    <citation type="journal article" date="2002" name="Nature">
        <title>The genome sequence and structure of rice chromosome 1.</title>
        <authorList>
            <person name="Sasaki T."/>
            <person name="Matsumoto T."/>
            <person name="Yamamoto K."/>
            <person name="Sakata K."/>
            <person name="Baba T."/>
            <person name="Katayose Y."/>
            <person name="Wu J."/>
            <person name="Niimura Y."/>
            <person name="Cheng Z."/>
            <person name="Nagamura Y."/>
            <person name="Antonio B.A."/>
            <person name="Kanamori H."/>
            <person name="Hosokawa S."/>
            <person name="Masukawa M."/>
            <person name="Arikawa K."/>
            <person name="Chiden Y."/>
            <person name="Hayashi M."/>
            <person name="Okamoto M."/>
            <person name="Ando T."/>
            <person name="Aoki H."/>
            <person name="Arita K."/>
            <person name="Hamada M."/>
            <person name="Harada C."/>
            <person name="Hijishita S."/>
            <person name="Honda M."/>
            <person name="Ichikawa Y."/>
            <person name="Idonuma A."/>
            <person name="Iijima M."/>
            <person name="Ikeda M."/>
            <person name="Ikeno M."/>
            <person name="Itoh S."/>
            <person name="Itoh T."/>
            <person name="Itoh Y."/>
            <person name="Itoh Y."/>
            <person name="Iwabuchi A."/>
            <person name="Kamiya K."/>
            <person name="Karasawa W."/>
            <person name="Katagiri S."/>
            <person name="Kikuta A."/>
            <person name="Kobayashi N."/>
            <person name="Kono I."/>
            <person name="Machita K."/>
            <person name="Maehara T."/>
            <person name="Mizuno H."/>
            <person name="Mizubayashi T."/>
            <person name="Mukai Y."/>
            <person name="Nagasaki H."/>
            <person name="Nakashima M."/>
            <person name="Nakama Y."/>
            <person name="Nakamichi Y."/>
            <person name="Nakamura M."/>
            <person name="Namiki N."/>
            <person name="Negishi M."/>
            <person name="Ohta I."/>
            <person name="Ono N."/>
            <person name="Saji S."/>
            <person name="Sakai K."/>
            <person name="Shibata M."/>
            <person name="Shimokawa T."/>
            <person name="Shomura A."/>
            <person name="Song J."/>
            <person name="Takazaki Y."/>
            <person name="Terasawa K."/>
            <person name="Tsuji K."/>
            <person name="Waki K."/>
            <person name="Yamagata H."/>
            <person name="Yamane H."/>
            <person name="Yoshiki S."/>
            <person name="Yoshihara R."/>
            <person name="Yukawa K."/>
            <person name="Zhong H."/>
            <person name="Iwama H."/>
            <person name="Endo T."/>
            <person name="Ito H."/>
            <person name="Hahn J.H."/>
            <person name="Kim H.I."/>
            <person name="Eun M.Y."/>
            <person name="Yano M."/>
            <person name="Jiang J."/>
            <person name="Gojobori T."/>
        </authorList>
    </citation>
    <scope>NUCLEOTIDE SEQUENCE</scope>
</reference>
<dbReference type="AlphaFoldDB" id="Q5NA87"/>
<dbReference type="Proteomes" id="UP000000763">
    <property type="component" value="Chromosome 1"/>
</dbReference>
<dbReference type="Proteomes" id="UP000817658">
    <property type="component" value="Chromosome 1"/>
</dbReference>
<protein>
    <submittedName>
        <fullName evidence="2">Uncharacterized protein</fullName>
    </submittedName>
</protein>
<gene>
    <name evidence="1" type="ORF">B1008C01.6</name>
    <name evidence="2" type="ORF">B1066G12.29</name>
</gene>
<name>Q5NA87_ORYSJ</name>
<dbReference type="EMBL" id="AP003201">
    <property type="protein sequence ID" value="BAD81634.1"/>
    <property type="molecule type" value="Genomic_DNA"/>
</dbReference>
<evidence type="ECO:0000313" key="2">
    <source>
        <dbReference type="EMBL" id="BAD81634.1"/>
    </source>
</evidence>
<proteinExistence type="predicted"/>
<accession>Q5NA87</accession>
<reference evidence="3" key="2">
    <citation type="journal article" date="2005" name="Nature">
        <title>The map-based sequence of the rice genome.</title>
        <authorList>
            <consortium name="International rice genome sequencing project (IRGSP)"/>
            <person name="Matsumoto T."/>
            <person name="Wu J."/>
            <person name="Kanamori H."/>
            <person name="Katayose Y."/>
            <person name="Fujisawa M."/>
            <person name="Namiki N."/>
            <person name="Mizuno H."/>
            <person name="Yamamoto K."/>
            <person name="Antonio B.A."/>
            <person name="Baba T."/>
            <person name="Sakata K."/>
            <person name="Nagamura Y."/>
            <person name="Aoki H."/>
            <person name="Arikawa K."/>
            <person name="Arita K."/>
            <person name="Bito T."/>
            <person name="Chiden Y."/>
            <person name="Fujitsuka N."/>
            <person name="Fukunaka R."/>
            <person name="Hamada M."/>
            <person name="Harada C."/>
            <person name="Hayashi A."/>
            <person name="Hijishita S."/>
            <person name="Honda M."/>
            <person name="Hosokawa S."/>
            <person name="Ichikawa Y."/>
            <person name="Idonuma A."/>
            <person name="Iijima M."/>
            <person name="Ikeda M."/>
            <person name="Ikeno M."/>
            <person name="Ito K."/>
            <person name="Ito S."/>
            <person name="Ito T."/>
            <person name="Ito Y."/>
            <person name="Ito Y."/>
            <person name="Iwabuchi A."/>
            <person name="Kamiya K."/>
            <person name="Karasawa W."/>
            <person name="Kurita K."/>
            <person name="Katagiri S."/>
            <person name="Kikuta A."/>
            <person name="Kobayashi H."/>
            <person name="Kobayashi N."/>
            <person name="Machita K."/>
            <person name="Maehara T."/>
            <person name="Masukawa M."/>
            <person name="Mizubayashi T."/>
            <person name="Mukai Y."/>
            <person name="Nagasaki H."/>
            <person name="Nagata Y."/>
            <person name="Naito S."/>
            <person name="Nakashima M."/>
            <person name="Nakama Y."/>
            <person name="Nakamichi Y."/>
            <person name="Nakamura M."/>
            <person name="Meguro A."/>
            <person name="Negishi M."/>
            <person name="Ohta I."/>
            <person name="Ohta T."/>
            <person name="Okamoto M."/>
            <person name="Ono N."/>
            <person name="Saji S."/>
            <person name="Sakaguchi M."/>
            <person name="Sakai K."/>
            <person name="Shibata M."/>
            <person name="Shimokawa T."/>
            <person name="Song J."/>
            <person name="Takazaki Y."/>
            <person name="Terasawa K."/>
            <person name="Tsugane M."/>
            <person name="Tsuji K."/>
            <person name="Ueda S."/>
            <person name="Waki K."/>
            <person name="Yamagata H."/>
            <person name="Yamamoto M."/>
            <person name="Yamamoto S."/>
            <person name="Yamane H."/>
            <person name="Yoshiki S."/>
            <person name="Yoshihara R."/>
            <person name="Yukawa K."/>
            <person name="Zhong H."/>
            <person name="Yano M."/>
            <person name="Yuan Q."/>
            <person name="Ouyang S."/>
            <person name="Liu J."/>
            <person name="Jones K.M."/>
            <person name="Gansberger K."/>
            <person name="Moffat K."/>
            <person name="Hill J."/>
            <person name="Bera J."/>
            <person name="Fadrosh D."/>
            <person name="Jin S."/>
            <person name="Johri S."/>
            <person name="Kim M."/>
            <person name="Overton L."/>
            <person name="Reardon M."/>
            <person name="Tsitrin T."/>
            <person name="Vuong H."/>
            <person name="Weaver B."/>
            <person name="Ciecko A."/>
            <person name="Tallon L."/>
            <person name="Jackson J."/>
            <person name="Pai G."/>
            <person name="Aken S.V."/>
            <person name="Utterback T."/>
            <person name="Reidmuller S."/>
            <person name="Feldblyum T."/>
            <person name="Hsiao J."/>
            <person name="Zismann V."/>
            <person name="Iobst S."/>
            <person name="de Vazeille A.R."/>
            <person name="Buell C.R."/>
            <person name="Ying K."/>
            <person name="Li Y."/>
            <person name="Lu T."/>
            <person name="Huang Y."/>
            <person name="Zhao Q."/>
            <person name="Feng Q."/>
            <person name="Zhang L."/>
            <person name="Zhu J."/>
            <person name="Weng Q."/>
            <person name="Mu J."/>
            <person name="Lu Y."/>
            <person name="Fan D."/>
            <person name="Liu Y."/>
            <person name="Guan J."/>
            <person name="Zhang Y."/>
            <person name="Yu S."/>
            <person name="Liu X."/>
            <person name="Zhang Y."/>
            <person name="Hong G."/>
            <person name="Han B."/>
            <person name="Choisne N."/>
            <person name="Demange N."/>
            <person name="Orjeda G."/>
            <person name="Samain S."/>
            <person name="Cattolico L."/>
            <person name="Pelletier E."/>
            <person name="Couloux A."/>
            <person name="Segurens B."/>
            <person name="Wincker P."/>
            <person name="D'Hont A."/>
            <person name="Scarpelli C."/>
            <person name="Weissenbach J."/>
            <person name="Salanoubat M."/>
            <person name="Quetier F."/>
            <person name="Yu Y."/>
            <person name="Kim H.R."/>
            <person name="Rambo T."/>
            <person name="Currie J."/>
            <person name="Collura K."/>
            <person name="Luo M."/>
            <person name="Yang T."/>
            <person name="Ammiraju J.S.S."/>
            <person name="Engler F."/>
            <person name="Soderlund C."/>
            <person name="Wing R.A."/>
            <person name="Palmer L.E."/>
            <person name="de la Bastide M."/>
            <person name="Spiegel L."/>
            <person name="Nascimento L."/>
            <person name="Zutavern T."/>
            <person name="O'Shaughnessy A."/>
            <person name="Dike S."/>
            <person name="Dedhia N."/>
            <person name="Preston R."/>
            <person name="Balija V."/>
            <person name="McCombie W.R."/>
            <person name="Chow T."/>
            <person name="Chen H."/>
            <person name="Chung M."/>
            <person name="Chen C."/>
            <person name="Shaw J."/>
            <person name="Wu H."/>
            <person name="Hsiao K."/>
            <person name="Chao Y."/>
            <person name="Chu M."/>
            <person name="Cheng C."/>
            <person name="Hour A."/>
            <person name="Lee P."/>
            <person name="Lin S."/>
            <person name="Lin Y."/>
            <person name="Liou J."/>
            <person name="Liu S."/>
            <person name="Hsing Y."/>
            <person name="Raghuvanshi S."/>
            <person name="Mohanty A."/>
            <person name="Bharti A.K."/>
            <person name="Gaur A."/>
            <person name="Gupta V."/>
            <person name="Kumar D."/>
            <person name="Ravi V."/>
            <person name="Vij S."/>
            <person name="Kapur A."/>
            <person name="Khurana P."/>
            <person name="Khurana P."/>
            <person name="Khurana J.P."/>
            <person name="Tyagi A.K."/>
            <person name="Gaikwad K."/>
            <person name="Singh A."/>
            <person name="Dalal V."/>
            <person name="Srivastava S."/>
            <person name="Dixit A."/>
            <person name="Pal A.K."/>
            <person name="Ghazi I.A."/>
            <person name="Yadav M."/>
            <person name="Pandit A."/>
            <person name="Bhargava A."/>
            <person name="Sureshbabu K."/>
            <person name="Batra K."/>
            <person name="Sharma T.R."/>
            <person name="Mohapatra T."/>
            <person name="Singh N.K."/>
            <person name="Messing J."/>
            <person name="Nelson A.B."/>
            <person name="Fuks G."/>
            <person name="Kavchok S."/>
            <person name="Keizer G."/>
            <person name="Linton E."/>
            <person name="Llaca V."/>
            <person name="Song R."/>
            <person name="Tanyolac B."/>
            <person name="Young S."/>
            <person name="Ho-Il K."/>
            <person name="Hahn J.H."/>
            <person name="Sangsakoo G."/>
            <person name="Vanavichit A."/>
            <person name="de Mattos Luiz.A.T."/>
            <person name="Zimmer P.D."/>
            <person name="Malone G."/>
            <person name="Dellagostin O."/>
            <person name="de Oliveira A.C."/>
            <person name="Bevan M."/>
            <person name="Bancroft I."/>
            <person name="Minx P."/>
            <person name="Cordum H."/>
            <person name="Wilson R."/>
            <person name="Cheng Z."/>
            <person name="Jin W."/>
            <person name="Jiang J."/>
            <person name="Leong S.A."/>
            <person name="Iwama H."/>
            <person name="Gojobori T."/>
            <person name="Itoh T."/>
            <person name="Niimura Y."/>
            <person name="Fujii Y."/>
            <person name="Habara T."/>
            <person name="Sakai H."/>
            <person name="Sato Y."/>
            <person name="Wilson G."/>
            <person name="Kumar K."/>
            <person name="McCouch S."/>
            <person name="Juretic N."/>
            <person name="Hoen D."/>
            <person name="Wright S."/>
            <person name="Bruskiewich R."/>
            <person name="Bureau T."/>
            <person name="Miyao A."/>
            <person name="Hirochika H."/>
            <person name="Nishikawa T."/>
            <person name="Kadowaki K."/>
            <person name="Sugiura M."/>
            <person name="Burr B."/>
            <person name="Sasaki T."/>
        </authorList>
    </citation>
    <scope>NUCLEOTIDE SEQUENCE [LARGE SCALE GENOMIC DNA]</scope>
    <source>
        <strain evidence="3">cv. Nipponbare</strain>
    </source>
</reference>